<feature type="transmembrane region" description="Helical" evidence="1">
    <location>
        <begin position="49"/>
        <end position="71"/>
    </location>
</feature>
<feature type="transmembrane region" description="Helical" evidence="1">
    <location>
        <begin position="170"/>
        <end position="191"/>
    </location>
</feature>
<dbReference type="RefSeq" id="WP_156269650.1">
    <property type="nucleotide sequence ID" value="NZ_WOGU01000009.1"/>
</dbReference>
<evidence type="ECO:0000256" key="1">
    <source>
        <dbReference type="SAM" id="Phobius"/>
    </source>
</evidence>
<comment type="caution">
    <text evidence="2">The sequence shown here is derived from an EMBL/GenBank/DDBJ whole genome shotgun (WGS) entry which is preliminary data.</text>
</comment>
<reference evidence="2 3" key="1">
    <citation type="submission" date="2019-12" db="EMBL/GenBank/DDBJ databases">
        <authorList>
            <person name="Shi Y."/>
        </authorList>
    </citation>
    <scope>NUCLEOTIDE SEQUENCE [LARGE SCALE GENOMIC DNA]</scope>
    <source>
        <strain evidence="2 3">JCM 17929</strain>
    </source>
</reference>
<feature type="transmembrane region" description="Helical" evidence="1">
    <location>
        <begin position="196"/>
        <end position="214"/>
    </location>
</feature>
<proteinExistence type="predicted"/>
<protein>
    <recommendedName>
        <fullName evidence="4">Tryptophan-rich sensory protein</fullName>
    </recommendedName>
</protein>
<gene>
    <name evidence="2" type="ORF">GMA12_11470</name>
</gene>
<dbReference type="EMBL" id="WOGU01000009">
    <property type="protein sequence ID" value="MUN63754.1"/>
    <property type="molecule type" value="Genomic_DNA"/>
</dbReference>
<evidence type="ECO:0000313" key="3">
    <source>
        <dbReference type="Proteomes" id="UP000436989"/>
    </source>
</evidence>
<dbReference type="Proteomes" id="UP000436989">
    <property type="component" value="Unassembled WGS sequence"/>
</dbReference>
<dbReference type="AlphaFoldDB" id="A0A6N8GSE6"/>
<evidence type="ECO:0000313" key="2">
    <source>
        <dbReference type="EMBL" id="MUN63754.1"/>
    </source>
</evidence>
<feature type="transmembrane region" description="Helical" evidence="1">
    <location>
        <begin position="138"/>
        <end position="158"/>
    </location>
</feature>
<keyword evidence="1" id="KW-1133">Transmembrane helix</keyword>
<accession>A0A6N8GSE6</accession>
<organism evidence="2 3">
    <name type="scientific">Kocuria sediminis</name>
    <dbReference type="NCBI Taxonomy" id="1038857"/>
    <lineage>
        <taxon>Bacteria</taxon>
        <taxon>Bacillati</taxon>
        <taxon>Actinomycetota</taxon>
        <taxon>Actinomycetes</taxon>
        <taxon>Micrococcales</taxon>
        <taxon>Micrococcaceae</taxon>
        <taxon>Kocuria</taxon>
    </lineage>
</organism>
<keyword evidence="1" id="KW-0472">Membrane</keyword>
<evidence type="ECO:0008006" key="4">
    <source>
        <dbReference type="Google" id="ProtNLM"/>
    </source>
</evidence>
<sequence>MTGPSARLTGSGTWGRWMLLATAITQAASPALSGFTGESASDPVVVPPGPFFAIWGLIVIGCAASALWGLPRERATSAPYARIHWPVSLAQLGFTAWLLAAVSSPAWSVPIFLVMLVCLGTALRIVVTTPTESPTRWLLGTSLGLYTGWAAAAVWVNIATVLPEAARTDTVYLGLLLLGAVISLSVGAVVFRAHPAFIAAGAWALLGVVVSTMAAGAGVLSLGAGAGLAVLAVAAVVVRRRRGEPMAAALPRP</sequence>
<name>A0A6N8GSE6_9MICC</name>
<feature type="transmembrane region" description="Helical" evidence="1">
    <location>
        <begin position="106"/>
        <end position="126"/>
    </location>
</feature>
<keyword evidence="1" id="KW-0812">Transmembrane</keyword>
<keyword evidence="3" id="KW-1185">Reference proteome</keyword>
<feature type="transmembrane region" description="Helical" evidence="1">
    <location>
        <begin position="220"/>
        <end position="238"/>
    </location>
</feature>
<feature type="transmembrane region" description="Helical" evidence="1">
    <location>
        <begin position="83"/>
        <end position="100"/>
    </location>
</feature>